<dbReference type="EMBL" id="JABFUD020000024">
    <property type="protein sequence ID" value="KAI5060697.1"/>
    <property type="molecule type" value="Genomic_DNA"/>
</dbReference>
<dbReference type="PANTHER" id="PTHR12775:SF2">
    <property type="entry name" value="REPLICATION TERMINATION FACTOR 2"/>
    <property type="match status" value="1"/>
</dbReference>
<dbReference type="InterPro" id="IPR000626">
    <property type="entry name" value="Ubiquitin-like_dom"/>
</dbReference>
<evidence type="ECO:0000259" key="1">
    <source>
        <dbReference type="PROSITE" id="PS50053"/>
    </source>
</evidence>
<dbReference type="Pfam" id="PF00240">
    <property type="entry name" value="ubiquitin"/>
    <property type="match status" value="1"/>
</dbReference>
<gene>
    <name evidence="2" type="ORF">GOP47_0025117</name>
</gene>
<dbReference type="PROSITE" id="PS50053">
    <property type="entry name" value="UBIQUITIN_2"/>
    <property type="match status" value="1"/>
</dbReference>
<proteinExistence type="predicted"/>
<dbReference type="SUPFAM" id="SSF54236">
    <property type="entry name" value="Ubiquitin-like"/>
    <property type="match status" value="1"/>
</dbReference>
<dbReference type="OrthoDB" id="247013at2759"/>
<sequence length="381" mass="41735">MQVFVDLCGEGTVSARVQPDATLGDLKWALLQASPEAFMRRYSYFTFLGKPLQDASTIASQGITNLSTLHLRVRVLGGGGDGGATGAESRDCYLNMYATKKPDKVDPNEARLAKWSRCTLSSEALKPPCVVDLLGNMYNKEALVAALLSKSLPKELKHIKGLKDMVPIHLSSVPGIDAHDEKSHTKFQCPVSGQELNGRCKFYVLRACGHVLSAKALKEVQSSSCLVCYTPYAEPDKLVINGTEEEVLELKHKMEEEALKKKEKKSRNGLKEAILVASMNGMHERLHASAQKGIDEEGATVEQEKVGTNGAKRKLPKTDKVQAVAEKSKDSKVLQPSKKFKAVDILPPNATKEVYASIFSSSSKTKLRETYMCRALPLGRN</sequence>
<dbReference type="Proteomes" id="UP000886520">
    <property type="component" value="Chromosome 24"/>
</dbReference>
<reference evidence="2" key="1">
    <citation type="submission" date="2021-01" db="EMBL/GenBank/DDBJ databases">
        <title>Adiantum capillus-veneris genome.</title>
        <authorList>
            <person name="Fang Y."/>
            <person name="Liao Q."/>
        </authorList>
    </citation>
    <scope>NUCLEOTIDE SEQUENCE</scope>
    <source>
        <strain evidence="2">H3</strain>
        <tissue evidence="2">Leaf</tissue>
    </source>
</reference>
<comment type="caution">
    <text evidence="2">The sequence shown here is derived from an EMBL/GenBank/DDBJ whole genome shotgun (WGS) entry which is preliminary data.</text>
</comment>
<evidence type="ECO:0000313" key="2">
    <source>
        <dbReference type="EMBL" id="KAI5060697.1"/>
    </source>
</evidence>
<name>A0A9D4Z4X6_ADICA</name>
<feature type="domain" description="Ubiquitin-like" evidence="1">
    <location>
        <begin position="1"/>
        <end position="78"/>
    </location>
</feature>
<protein>
    <recommendedName>
        <fullName evidence="1">Ubiquitin-like domain-containing protein</fullName>
    </recommendedName>
</protein>
<keyword evidence="3" id="KW-1185">Reference proteome</keyword>
<dbReference type="GO" id="GO:0005634">
    <property type="term" value="C:nucleus"/>
    <property type="evidence" value="ECO:0007669"/>
    <property type="project" value="TreeGrafter"/>
</dbReference>
<dbReference type="GO" id="GO:0006274">
    <property type="term" value="P:DNA replication termination"/>
    <property type="evidence" value="ECO:0007669"/>
    <property type="project" value="TreeGrafter"/>
</dbReference>
<organism evidence="2 3">
    <name type="scientific">Adiantum capillus-veneris</name>
    <name type="common">Maidenhair fern</name>
    <dbReference type="NCBI Taxonomy" id="13818"/>
    <lineage>
        <taxon>Eukaryota</taxon>
        <taxon>Viridiplantae</taxon>
        <taxon>Streptophyta</taxon>
        <taxon>Embryophyta</taxon>
        <taxon>Tracheophyta</taxon>
        <taxon>Polypodiopsida</taxon>
        <taxon>Polypodiidae</taxon>
        <taxon>Polypodiales</taxon>
        <taxon>Pteridineae</taxon>
        <taxon>Pteridaceae</taxon>
        <taxon>Vittarioideae</taxon>
        <taxon>Adiantum</taxon>
    </lineage>
</organism>
<dbReference type="AlphaFoldDB" id="A0A9D4Z4X6"/>
<dbReference type="InterPro" id="IPR027799">
    <property type="entry name" value="Rtf2_RING-finger"/>
</dbReference>
<dbReference type="CDD" id="cd16653">
    <property type="entry name" value="RING-like_Rtf2"/>
    <property type="match status" value="1"/>
</dbReference>
<dbReference type="InterPro" id="IPR029071">
    <property type="entry name" value="Ubiquitin-like_domsf"/>
</dbReference>
<dbReference type="Gene3D" id="3.10.20.90">
    <property type="entry name" value="Phosphatidylinositol 3-kinase Catalytic Subunit, Chain A, domain 1"/>
    <property type="match status" value="1"/>
</dbReference>
<dbReference type="PANTHER" id="PTHR12775">
    <property type="entry name" value="PROTEIN C20ORF43 HOMOLOG"/>
    <property type="match status" value="1"/>
</dbReference>
<dbReference type="InterPro" id="IPR006735">
    <property type="entry name" value="Rtf2"/>
</dbReference>
<accession>A0A9D4Z4X6</accession>
<dbReference type="Pfam" id="PF04641">
    <property type="entry name" value="Rtf2"/>
    <property type="match status" value="1"/>
</dbReference>
<evidence type="ECO:0000313" key="3">
    <source>
        <dbReference type="Proteomes" id="UP000886520"/>
    </source>
</evidence>